<name>A0A8S1HJG3_9PELO</name>
<reference evidence="3" key="1">
    <citation type="submission" date="2020-10" db="EMBL/GenBank/DDBJ databases">
        <authorList>
            <person name="Kikuchi T."/>
        </authorList>
    </citation>
    <scope>NUCLEOTIDE SEQUENCE</scope>
    <source>
        <strain evidence="3">NKZ352</strain>
    </source>
</reference>
<protein>
    <recommendedName>
        <fullName evidence="5">NR LBD domain-containing protein</fullName>
    </recommendedName>
</protein>
<evidence type="ECO:0008006" key="5">
    <source>
        <dbReference type="Google" id="ProtNLM"/>
    </source>
</evidence>
<comment type="caution">
    <text evidence="3">The sequence shown here is derived from an EMBL/GenBank/DDBJ whole genome shotgun (WGS) entry which is preliminary data.</text>
</comment>
<dbReference type="AlphaFoldDB" id="A0A8S1HJG3"/>
<feature type="compositionally biased region" description="Low complexity" evidence="1">
    <location>
        <begin position="48"/>
        <end position="66"/>
    </location>
</feature>
<evidence type="ECO:0000256" key="1">
    <source>
        <dbReference type="SAM" id="MobiDB-lite"/>
    </source>
</evidence>
<dbReference type="Proteomes" id="UP000835052">
    <property type="component" value="Unassembled WGS sequence"/>
</dbReference>
<keyword evidence="4" id="KW-1185">Reference proteome</keyword>
<accession>A0A8S1HJG3</accession>
<sequence>MKVLVLLATLVVLISTQEETTTISWKPDVLASLKMPEFFILSRRRLPSSLNSEEPPEEATSTTTESPEVDGENGVEDIARIEQIFKKEFLNQNWPDIKRDVFYIYKSIATLLNAAEILFTNEKCEIKSQQLFNATGNRMEPVVHFFSYYTK</sequence>
<proteinExistence type="predicted"/>
<organism evidence="3 4">
    <name type="scientific">Caenorhabditis auriculariae</name>
    <dbReference type="NCBI Taxonomy" id="2777116"/>
    <lineage>
        <taxon>Eukaryota</taxon>
        <taxon>Metazoa</taxon>
        <taxon>Ecdysozoa</taxon>
        <taxon>Nematoda</taxon>
        <taxon>Chromadorea</taxon>
        <taxon>Rhabditida</taxon>
        <taxon>Rhabditina</taxon>
        <taxon>Rhabditomorpha</taxon>
        <taxon>Rhabditoidea</taxon>
        <taxon>Rhabditidae</taxon>
        <taxon>Peloderinae</taxon>
        <taxon>Caenorhabditis</taxon>
    </lineage>
</organism>
<evidence type="ECO:0000313" key="4">
    <source>
        <dbReference type="Proteomes" id="UP000835052"/>
    </source>
</evidence>
<feature type="signal peptide" evidence="2">
    <location>
        <begin position="1"/>
        <end position="16"/>
    </location>
</feature>
<feature type="region of interest" description="Disordered" evidence="1">
    <location>
        <begin position="48"/>
        <end position="73"/>
    </location>
</feature>
<dbReference type="EMBL" id="CAJGYM010000045">
    <property type="protein sequence ID" value="CAD6194568.1"/>
    <property type="molecule type" value="Genomic_DNA"/>
</dbReference>
<evidence type="ECO:0000313" key="3">
    <source>
        <dbReference type="EMBL" id="CAD6194568.1"/>
    </source>
</evidence>
<keyword evidence="2" id="KW-0732">Signal</keyword>
<evidence type="ECO:0000256" key="2">
    <source>
        <dbReference type="SAM" id="SignalP"/>
    </source>
</evidence>
<feature type="chain" id="PRO_5035943042" description="NR LBD domain-containing protein" evidence="2">
    <location>
        <begin position="17"/>
        <end position="151"/>
    </location>
</feature>
<gene>
    <name evidence="3" type="ORF">CAUJ_LOCUS10487</name>
</gene>